<feature type="compositionally biased region" description="Basic and acidic residues" evidence="1">
    <location>
        <begin position="109"/>
        <end position="119"/>
    </location>
</feature>
<feature type="region of interest" description="Disordered" evidence="1">
    <location>
        <begin position="1"/>
        <end position="26"/>
    </location>
</feature>
<name>A0A7R9JT71_TIMGE</name>
<dbReference type="AlphaFoldDB" id="A0A7R9JT71"/>
<reference evidence="2" key="1">
    <citation type="submission" date="2020-11" db="EMBL/GenBank/DDBJ databases">
        <authorList>
            <person name="Tran Van P."/>
        </authorList>
    </citation>
    <scope>NUCLEOTIDE SEQUENCE</scope>
</reference>
<feature type="compositionally biased region" description="Basic and acidic residues" evidence="1">
    <location>
        <begin position="53"/>
        <end position="72"/>
    </location>
</feature>
<accession>A0A7R9JT71</accession>
<gene>
    <name evidence="2" type="ORF">TGEB3V08_LOCUS2927</name>
</gene>
<feature type="compositionally biased region" description="Polar residues" evidence="1">
    <location>
        <begin position="1"/>
        <end position="13"/>
    </location>
</feature>
<proteinExistence type="predicted"/>
<sequence length="181" mass="20591">MLQTDKNITNISGTKDDVEKQTTDVDETKYIGEEKVVEEERKSVAELKEIFAQDKRDRQYERQPRSFSDKETPPQSADDVTHIVTTTIDDGTTTTQEVRRIMSIPISDIPDRLKDDDTSKIIPSPSDTLAPHMASEADQRRDSELFQGVSEELVRLETTYKVTPAEEGESMCHAQLVFNLR</sequence>
<feature type="region of interest" description="Disordered" evidence="1">
    <location>
        <begin position="109"/>
        <end position="142"/>
    </location>
</feature>
<evidence type="ECO:0000313" key="2">
    <source>
        <dbReference type="EMBL" id="CAD7588909.1"/>
    </source>
</evidence>
<evidence type="ECO:0000256" key="1">
    <source>
        <dbReference type="SAM" id="MobiDB-lite"/>
    </source>
</evidence>
<organism evidence="2">
    <name type="scientific">Timema genevievae</name>
    <name type="common">Walking stick</name>
    <dbReference type="NCBI Taxonomy" id="629358"/>
    <lineage>
        <taxon>Eukaryota</taxon>
        <taxon>Metazoa</taxon>
        <taxon>Ecdysozoa</taxon>
        <taxon>Arthropoda</taxon>
        <taxon>Hexapoda</taxon>
        <taxon>Insecta</taxon>
        <taxon>Pterygota</taxon>
        <taxon>Neoptera</taxon>
        <taxon>Polyneoptera</taxon>
        <taxon>Phasmatodea</taxon>
        <taxon>Timematodea</taxon>
        <taxon>Timematoidea</taxon>
        <taxon>Timematidae</taxon>
        <taxon>Timema</taxon>
    </lineage>
</organism>
<feature type="region of interest" description="Disordered" evidence="1">
    <location>
        <begin position="53"/>
        <end position="81"/>
    </location>
</feature>
<protein>
    <submittedName>
        <fullName evidence="2">Uncharacterized protein</fullName>
    </submittedName>
</protein>
<dbReference type="EMBL" id="OE839902">
    <property type="protein sequence ID" value="CAD7588909.1"/>
    <property type="molecule type" value="Genomic_DNA"/>
</dbReference>
<feature type="compositionally biased region" description="Basic and acidic residues" evidence="1">
    <location>
        <begin position="14"/>
        <end position="26"/>
    </location>
</feature>